<dbReference type="Pfam" id="PF01636">
    <property type="entry name" value="APH"/>
    <property type="match status" value="1"/>
</dbReference>
<dbReference type="Proteomes" id="UP000009169">
    <property type="component" value="Unassembled WGS sequence"/>
</dbReference>
<proteinExistence type="predicted"/>
<dbReference type="InterPro" id="IPR002575">
    <property type="entry name" value="Aminoglycoside_PTrfase"/>
</dbReference>
<dbReference type="HOGENOM" id="CLU_019189_9_1_1"/>
<keyword evidence="4" id="KW-1185">Reference proteome</keyword>
<dbReference type="PANTHER" id="PTHR36091">
    <property type="entry name" value="ALTERED INHERITANCE OF MITOCHONDRIA PROTEIN 9, MITOCHONDRIAL"/>
    <property type="match status" value="1"/>
</dbReference>
<evidence type="ECO:0000259" key="2">
    <source>
        <dbReference type="Pfam" id="PF01636"/>
    </source>
</evidence>
<dbReference type="SUPFAM" id="SSF56112">
    <property type="entry name" value="Protein kinase-like (PK-like)"/>
    <property type="match status" value="1"/>
</dbReference>
<dbReference type="EMBL" id="DS995756">
    <property type="protein sequence ID" value="EGE07180.1"/>
    <property type="molecule type" value="Genomic_DNA"/>
</dbReference>
<dbReference type="GO" id="GO:0005739">
    <property type="term" value="C:mitochondrion"/>
    <property type="evidence" value="ECO:0007669"/>
    <property type="project" value="TreeGrafter"/>
</dbReference>
<name>F2PZ62_TRIEC</name>
<dbReference type="VEuPathDB" id="FungiDB:TEQG_06167"/>
<dbReference type="Gene3D" id="3.90.1200.10">
    <property type="match status" value="1"/>
</dbReference>
<evidence type="ECO:0000256" key="1">
    <source>
        <dbReference type="SAM" id="MobiDB-lite"/>
    </source>
</evidence>
<accession>F2PZ62</accession>
<dbReference type="GO" id="GO:0016740">
    <property type="term" value="F:transferase activity"/>
    <property type="evidence" value="ECO:0007669"/>
    <property type="project" value="UniProtKB-KW"/>
</dbReference>
<dbReference type="InterPro" id="IPR051035">
    <property type="entry name" value="Mito_inheritance_9"/>
</dbReference>
<dbReference type="InterPro" id="IPR011009">
    <property type="entry name" value="Kinase-like_dom_sf"/>
</dbReference>
<reference evidence="4" key="1">
    <citation type="journal article" date="2012" name="MBio">
        <title>Comparative genome analysis of Trichophyton rubrum and related dermatophytes reveals candidate genes involved in infection.</title>
        <authorList>
            <person name="Martinez D.A."/>
            <person name="Oliver B.G."/>
            <person name="Graeser Y."/>
            <person name="Goldberg J.M."/>
            <person name="Li W."/>
            <person name="Martinez-Rossi N.M."/>
            <person name="Monod M."/>
            <person name="Shelest E."/>
            <person name="Barton R.C."/>
            <person name="Birch E."/>
            <person name="Brakhage A.A."/>
            <person name="Chen Z."/>
            <person name="Gurr S.J."/>
            <person name="Heiman D."/>
            <person name="Heitman J."/>
            <person name="Kosti I."/>
            <person name="Rossi A."/>
            <person name="Saif S."/>
            <person name="Samalova M."/>
            <person name="Saunders C.W."/>
            <person name="Shea T."/>
            <person name="Summerbell R.C."/>
            <person name="Xu J."/>
            <person name="Young S."/>
            <person name="Zeng Q."/>
            <person name="Birren B.W."/>
            <person name="Cuomo C.A."/>
            <person name="White T.C."/>
        </authorList>
    </citation>
    <scope>NUCLEOTIDE SEQUENCE [LARGE SCALE GENOMIC DNA]</scope>
    <source>
        <strain evidence="4">ATCC MYA-4606 / CBS 127.97</strain>
    </source>
</reference>
<feature type="domain" description="Aminoglycoside phosphotransferase" evidence="2">
    <location>
        <begin position="304"/>
        <end position="367"/>
    </location>
</feature>
<evidence type="ECO:0000313" key="4">
    <source>
        <dbReference type="Proteomes" id="UP000009169"/>
    </source>
</evidence>
<evidence type="ECO:0000313" key="3">
    <source>
        <dbReference type="EMBL" id="EGE07180.1"/>
    </source>
</evidence>
<feature type="compositionally biased region" description="Acidic residues" evidence="1">
    <location>
        <begin position="380"/>
        <end position="390"/>
    </location>
</feature>
<dbReference type="OrthoDB" id="10003767at2759"/>
<dbReference type="PANTHER" id="PTHR36091:SF2">
    <property type="entry name" value="AMINOGLYCOSIDE PHOSPHOTRANSFERASE DOMAIN-CONTAINING PROTEIN"/>
    <property type="match status" value="1"/>
</dbReference>
<gene>
    <name evidence="3" type="ORF">TEQG_06167</name>
</gene>
<dbReference type="eggNOG" id="ENOG502QV1E">
    <property type="taxonomic scope" value="Eukaryota"/>
</dbReference>
<feature type="region of interest" description="Disordered" evidence="1">
    <location>
        <begin position="379"/>
        <end position="403"/>
    </location>
</feature>
<dbReference type="AlphaFoldDB" id="F2PZ62"/>
<organism evidence="3 4">
    <name type="scientific">Trichophyton equinum (strain ATCC MYA-4606 / CBS 127.97)</name>
    <name type="common">Horse ringworm fungus</name>
    <dbReference type="NCBI Taxonomy" id="559882"/>
    <lineage>
        <taxon>Eukaryota</taxon>
        <taxon>Fungi</taxon>
        <taxon>Dikarya</taxon>
        <taxon>Ascomycota</taxon>
        <taxon>Pezizomycotina</taxon>
        <taxon>Eurotiomycetes</taxon>
        <taxon>Eurotiomycetidae</taxon>
        <taxon>Onygenales</taxon>
        <taxon>Arthrodermataceae</taxon>
        <taxon>Trichophyton</taxon>
    </lineage>
</organism>
<protein>
    <submittedName>
        <fullName evidence="3">Phosphotransferase enzyme family protein</fullName>
    </submittedName>
</protein>
<sequence>MLLAAKPAGVLRSSLGNKSIHLQVRGYLRGMSTKASEDIFTYTSGRYVFNESLRKKERYVRFDIDAFKKLAAGHINHGKVADITKLAERGFNRVFLLTMEDGFQAIAKMPYQTALPKYYATASEAATMELLRTMNIPVPNVLGYSASSDNPAGVEYIIMERAQGTQVKEQWDSMTKRQRHKLASSFVEIEKTLFSLPFSSIGSVYFYFKSDIPAELQAPLHDVPPLSQSGGQNIPDKFCIGPLADYMFWYGKRAGLDISRGPWNSSTAYLRSIADKEIEWTQQYGRTLELQFPHNGVLTGKQNPDRYVDLLRKYLALVPYLLPREGSELNTPTLRHPDLNPNNIFVDPETCEITCLIDWQHTTIEPRLLVAGYPRAFENPDTDEPLDLEEPTLPPEYDSLESDEKAEADELYRRMLMTHYYRIYTGVFNKPHLNALRDPLLNPRKHLVDRAGRQWSGNTITLKGALVRMVDYWDQLPETKGIECPVKFDIPDLDEFLKQEEMWLCFNAVVNHWRDELSISEDGWVSNENYEAAMKGVQRLRQDMLNKAEGDEEDIILINKGWPFDDHEEIS</sequence>